<keyword evidence="3 6" id="KW-1133">Transmembrane helix</keyword>
<evidence type="ECO:0000256" key="5">
    <source>
        <dbReference type="ARBA" id="ARBA00023251"/>
    </source>
</evidence>
<evidence type="ECO:0000313" key="8">
    <source>
        <dbReference type="EMBL" id="MBA8952314.1"/>
    </source>
</evidence>
<sequence>MLGRIIAVEFRLRMRELLTPLFALALPLALLFGFGLVPDADRPAEDLGGQALTEYMAALGIAVAFAILALMMMPGVLSDYREKGVLRRMRATPVKPSALLVAQLVVNAGAALVSVATLLAVGTAVFGTALPRDPAAFAAAALLCLGALLAIGALVTAVAPSARAGNALGSLLFFPSLFLAGVYLPYDRMPGLLQRVCDLTPLGAGLRAMRDAWMGHDVRISQLAIMALYGLVATVAAARLFRWE</sequence>
<keyword evidence="4 6" id="KW-0472">Membrane</keyword>
<dbReference type="InterPro" id="IPR013525">
    <property type="entry name" value="ABC2_TM"/>
</dbReference>
<dbReference type="InterPro" id="IPR047817">
    <property type="entry name" value="ABC2_TM_bact-type"/>
</dbReference>
<dbReference type="GO" id="GO:0043190">
    <property type="term" value="C:ATP-binding cassette (ABC) transporter complex"/>
    <property type="evidence" value="ECO:0007669"/>
    <property type="project" value="InterPro"/>
</dbReference>
<dbReference type="PIRSF" id="PIRSF006648">
    <property type="entry name" value="DrrB"/>
    <property type="match status" value="1"/>
</dbReference>
<dbReference type="Proteomes" id="UP000572680">
    <property type="component" value="Unassembled WGS sequence"/>
</dbReference>
<dbReference type="GO" id="GO:0046677">
    <property type="term" value="P:response to antibiotic"/>
    <property type="evidence" value="ECO:0007669"/>
    <property type="project" value="UniProtKB-KW"/>
</dbReference>
<feature type="transmembrane region" description="Helical" evidence="6">
    <location>
        <begin position="220"/>
        <end position="241"/>
    </location>
</feature>
<evidence type="ECO:0000313" key="9">
    <source>
        <dbReference type="Proteomes" id="UP000572680"/>
    </source>
</evidence>
<dbReference type="EMBL" id="JACJIA010000004">
    <property type="protein sequence ID" value="MBA8952314.1"/>
    <property type="molecule type" value="Genomic_DNA"/>
</dbReference>
<dbReference type="Pfam" id="PF01061">
    <property type="entry name" value="ABC2_membrane"/>
    <property type="match status" value="1"/>
</dbReference>
<dbReference type="InterPro" id="IPR052902">
    <property type="entry name" value="ABC-2_transporter"/>
</dbReference>
<comment type="subcellular location">
    <subcellularLocation>
        <location evidence="6">Cell membrane</location>
        <topology evidence="6">Multi-pass membrane protein</topology>
    </subcellularLocation>
    <subcellularLocation>
        <location evidence="1">Membrane</location>
        <topology evidence="1">Multi-pass membrane protein</topology>
    </subcellularLocation>
</comment>
<dbReference type="RefSeq" id="WP_182844545.1">
    <property type="nucleotide sequence ID" value="NZ_BAAALP010000055.1"/>
</dbReference>
<name>A0A7W3LQA6_ACTNM</name>
<dbReference type="PANTHER" id="PTHR43027">
    <property type="entry name" value="DOXORUBICIN RESISTANCE ABC TRANSPORTER PERMEASE PROTEIN DRRC-RELATED"/>
    <property type="match status" value="1"/>
</dbReference>
<evidence type="ECO:0000256" key="2">
    <source>
        <dbReference type="ARBA" id="ARBA00022692"/>
    </source>
</evidence>
<evidence type="ECO:0000256" key="1">
    <source>
        <dbReference type="ARBA" id="ARBA00004141"/>
    </source>
</evidence>
<dbReference type="AlphaFoldDB" id="A0A7W3LQA6"/>
<dbReference type="PROSITE" id="PS51012">
    <property type="entry name" value="ABC_TM2"/>
    <property type="match status" value="1"/>
</dbReference>
<feature type="transmembrane region" description="Helical" evidence="6">
    <location>
        <begin position="98"/>
        <end position="129"/>
    </location>
</feature>
<evidence type="ECO:0000259" key="7">
    <source>
        <dbReference type="PROSITE" id="PS51012"/>
    </source>
</evidence>
<feature type="transmembrane region" description="Helical" evidence="6">
    <location>
        <begin position="135"/>
        <end position="155"/>
    </location>
</feature>
<comment type="similarity">
    <text evidence="6">Belongs to the ABC-2 integral membrane protein family.</text>
</comment>
<dbReference type="GO" id="GO:0140359">
    <property type="term" value="F:ABC-type transporter activity"/>
    <property type="evidence" value="ECO:0007669"/>
    <property type="project" value="InterPro"/>
</dbReference>
<feature type="transmembrane region" description="Helical" evidence="6">
    <location>
        <begin position="167"/>
        <end position="186"/>
    </location>
</feature>
<protein>
    <recommendedName>
        <fullName evidence="6">Transport permease protein</fullName>
    </recommendedName>
</protein>
<comment type="caution">
    <text evidence="8">The sequence shown here is derived from an EMBL/GenBank/DDBJ whole genome shotgun (WGS) entry which is preliminary data.</text>
</comment>
<feature type="domain" description="ABC transmembrane type-2" evidence="7">
    <location>
        <begin position="18"/>
        <end position="244"/>
    </location>
</feature>
<evidence type="ECO:0000256" key="6">
    <source>
        <dbReference type="RuleBase" id="RU361157"/>
    </source>
</evidence>
<organism evidence="8 9">
    <name type="scientific">Actinomadura namibiensis</name>
    <dbReference type="NCBI Taxonomy" id="182080"/>
    <lineage>
        <taxon>Bacteria</taxon>
        <taxon>Bacillati</taxon>
        <taxon>Actinomycetota</taxon>
        <taxon>Actinomycetes</taxon>
        <taxon>Streptosporangiales</taxon>
        <taxon>Thermomonosporaceae</taxon>
        <taxon>Actinomadura</taxon>
    </lineage>
</organism>
<feature type="transmembrane region" description="Helical" evidence="6">
    <location>
        <begin position="57"/>
        <end position="77"/>
    </location>
</feature>
<keyword evidence="6" id="KW-1003">Cell membrane</keyword>
<feature type="transmembrane region" description="Helical" evidence="6">
    <location>
        <begin position="21"/>
        <end position="37"/>
    </location>
</feature>
<keyword evidence="9" id="KW-1185">Reference proteome</keyword>
<dbReference type="PANTHER" id="PTHR43027:SF2">
    <property type="entry name" value="TRANSPORT PERMEASE PROTEIN"/>
    <property type="match status" value="1"/>
</dbReference>
<evidence type="ECO:0000256" key="3">
    <source>
        <dbReference type="ARBA" id="ARBA00022989"/>
    </source>
</evidence>
<accession>A0A7W3LQA6</accession>
<keyword evidence="6" id="KW-0813">Transport</keyword>
<gene>
    <name evidence="8" type="ORF">HNR61_003954</name>
</gene>
<proteinExistence type="inferred from homology"/>
<reference evidence="8 9" key="1">
    <citation type="submission" date="2020-08" db="EMBL/GenBank/DDBJ databases">
        <title>Genomic Encyclopedia of Type Strains, Phase IV (KMG-IV): sequencing the most valuable type-strain genomes for metagenomic binning, comparative biology and taxonomic classification.</title>
        <authorList>
            <person name="Goeker M."/>
        </authorList>
    </citation>
    <scope>NUCLEOTIDE SEQUENCE [LARGE SCALE GENOMIC DNA]</scope>
    <source>
        <strain evidence="8 9">DSM 44197</strain>
    </source>
</reference>
<keyword evidence="2 6" id="KW-0812">Transmembrane</keyword>
<keyword evidence="5" id="KW-0046">Antibiotic resistance</keyword>
<dbReference type="InterPro" id="IPR000412">
    <property type="entry name" value="ABC_2_transport"/>
</dbReference>
<evidence type="ECO:0000256" key="4">
    <source>
        <dbReference type="ARBA" id="ARBA00023136"/>
    </source>
</evidence>